<gene>
    <name evidence="1" type="ORF">IEZ25_16060</name>
</gene>
<dbReference type="Proteomes" id="UP000649289">
    <property type="component" value="Unassembled WGS sequence"/>
</dbReference>
<accession>A0ABR8MJA7</accession>
<evidence type="ECO:0000313" key="2">
    <source>
        <dbReference type="Proteomes" id="UP000649289"/>
    </source>
</evidence>
<reference evidence="1 2" key="1">
    <citation type="submission" date="2020-09" db="EMBL/GenBank/DDBJ databases">
        <title>novel species in genus Nocardioides.</title>
        <authorList>
            <person name="Zhang G."/>
        </authorList>
    </citation>
    <scope>NUCLEOTIDE SEQUENCE [LARGE SCALE GENOMIC DNA]</scope>
    <source>
        <strain evidence="1 2">19197</strain>
    </source>
</reference>
<comment type="caution">
    <text evidence="1">The sequence shown here is derived from an EMBL/GenBank/DDBJ whole genome shotgun (WGS) entry which is preliminary data.</text>
</comment>
<sequence length="150" mass="16729">MSSIDTEVESWLQGLATDLTDPRPGECLRCFVHRMLAEFGCRTTLRFATRYRDGCAPRALGLECRLGDRGGFCDCEIFVNGWEVDRRLWAPEVVVEHDGRTEVVEEADPPASLPACGGARRGSTQPCALWRVRRRWSRTMASASTPDVAP</sequence>
<organism evidence="1 2">
    <name type="scientific">Nocardioides hwasunensis</name>
    <dbReference type="NCBI Taxonomy" id="397258"/>
    <lineage>
        <taxon>Bacteria</taxon>
        <taxon>Bacillati</taxon>
        <taxon>Actinomycetota</taxon>
        <taxon>Actinomycetes</taxon>
        <taxon>Propionibacteriales</taxon>
        <taxon>Nocardioidaceae</taxon>
        <taxon>Nocardioides</taxon>
    </lineage>
</organism>
<evidence type="ECO:0000313" key="1">
    <source>
        <dbReference type="EMBL" id="MBD3916137.1"/>
    </source>
</evidence>
<dbReference type="EMBL" id="JACXYY010000006">
    <property type="protein sequence ID" value="MBD3916137.1"/>
    <property type="molecule type" value="Genomic_DNA"/>
</dbReference>
<dbReference type="RefSeq" id="WP_191200450.1">
    <property type="nucleotide sequence ID" value="NZ_BAAAPA010000006.1"/>
</dbReference>
<dbReference type="Pfam" id="PF10905">
    <property type="entry name" value="DUF2695"/>
    <property type="match status" value="1"/>
</dbReference>
<protein>
    <submittedName>
        <fullName evidence="1">DUF2695 domain-containing protein</fullName>
    </submittedName>
</protein>
<name>A0ABR8MJA7_9ACTN</name>
<dbReference type="InterPro" id="IPR024248">
    <property type="entry name" value="DUF2695"/>
</dbReference>
<keyword evidence="2" id="KW-1185">Reference proteome</keyword>
<proteinExistence type="predicted"/>